<evidence type="ECO:0000313" key="2">
    <source>
        <dbReference type="EMBL" id="GLS91349.1"/>
    </source>
</evidence>
<organism evidence="2 3">
    <name type="scientific">Psychromonas marina</name>
    <dbReference type="NCBI Taxonomy" id="88364"/>
    <lineage>
        <taxon>Bacteria</taxon>
        <taxon>Pseudomonadati</taxon>
        <taxon>Pseudomonadota</taxon>
        <taxon>Gammaproteobacteria</taxon>
        <taxon>Alteromonadales</taxon>
        <taxon>Psychromonadaceae</taxon>
        <taxon>Psychromonas</taxon>
    </lineage>
</organism>
<accession>A0ABQ6E1S9</accession>
<feature type="chain" id="PRO_5046497974" evidence="1">
    <location>
        <begin position="21"/>
        <end position="300"/>
    </location>
</feature>
<comment type="caution">
    <text evidence="2">The sequence shown here is derived from an EMBL/GenBank/DDBJ whole genome shotgun (WGS) entry which is preliminary data.</text>
</comment>
<dbReference type="EMBL" id="BSPQ01000013">
    <property type="protein sequence ID" value="GLS91349.1"/>
    <property type="molecule type" value="Genomic_DNA"/>
</dbReference>
<keyword evidence="1" id="KW-0732">Signal</keyword>
<name>A0ABQ6E1S9_9GAMM</name>
<dbReference type="RefSeq" id="WP_284204467.1">
    <property type="nucleotide sequence ID" value="NZ_BSPQ01000013.1"/>
</dbReference>
<evidence type="ECO:0000313" key="3">
    <source>
        <dbReference type="Proteomes" id="UP001157353"/>
    </source>
</evidence>
<reference evidence="3" key="1">
    <citation type="journal article" date="2019" name="Int. J. Syst. Evol. Microbiol.">
        <title>The Global Catalogue of Microorganisms (GCM) 10K type strain sequencing project: providing services to taxonomists for standard genome sequencing and annotation.</title>
        <authorList>
            <consortium name="The Broad Institute Genomics Platform"/>
            <consortium name="The Broad Institute Genome Sequencing Center for Infectious Disease"/>
            <person name="Wu L."/>
            <person name="Ma J."/>
        </authorList>
    </citation>
    <scope>NUCLEOTIDE SEQUENCE [LARGE SCALE GENOMIC DNA]</scope>
    <source>
        <strain evidence="3">NBRC 103166</strain>
    </source>
</reference>
<protein>
    <submittedName>
        <fullName evidence="2">Uncharacterized protein</fullName>
    </submittedName>
</protein>
<evidence type="ECO:0000256" key="1">
    <source>
        <dbReference type="SAM" id="SignalP"/>
    </source>
</evidence>
<proteinExistence type="predicted"/>
<dbReference type="Proteomes" id="UP001157353">
    <property type="component" value="Unassembled WGS sequence"/>
</dbReference>
<feature type="signal peptide" evidence="1">
    <location>
        <begin position="1"/>
        <end position="20"/>
    </location>
</feature>
<dbReference type="Pfam" id="PF10972">
    <property type="entry name" value="CsiV"/>
    <property type="match status" value="1"/>
</dbReference>
<dbReference type="InterPro" id="IPR021241">
    <property type="entry name" value="CsiV"/>
</dbReference>
<keyword evidence="3" id="KW-1185">Reference proteome</keyword>
<gene>
    <name evidence="2" type="ORF">GCM10007916_24180</name>
</gene>
<sequence length="300" mass="34070">MNYKTLAVLLLTVTSFSAHAEQRWFEVELLLFQRNVDMQDITEHLSSNEITVDTSNSISLLKTKKANLCSQSEVCVSKSNPVVIQKSQFDYAGNNFKRVGSSHLQLVAQRERLEKHAGFKPLLHMAWQMPMKSTRSAKPINIFAGENLASKMLTPIADETAITTENIETADNIADETTQLIEVKSSKHADDIWAIDGNFKIYLDHYLYIDSQLIISKAMTSETAKTEQTVELIDDENGVQIAKEIDDNGAIQQHNQQTIIKESLFDQNRRLRSEEIHYLDHPLMGIIVQIRKLPDEKPTK</sequence>